<comment type="caution">
    <text evidence="11">The sequence shown here is derived from an EMBL/GenBank/DDBJ whole genome shotgun (WGS) entry which is preliminary data.</text>
</comment>
<dbReference type="PANTHER" id="PTHR43642">
    <property type="entry name" value="HYBRID SIGNAL TRANSDUCTION HISTIDINE KINASE G"/>
    <property type="match status" value="1"/>
</dbReference>
<evidence type="ECO:0000256" key="4">
    <source>
        <dbReference type="ARBA" id="ARBA00022679"/>
    </source>
</evidence>
<dbReference type="Pfam" id="PF02518">
    <property type="entry name" value="HATPase_c"/>
    <property type="match status" value="1"/>
</dbReference>
<dbReference type="SUPFAM" id="SSF55874">
    <property type="entry name" value="ATPase domain of HSP90 chaperone/DNA topoisomerase II/histidine kinase"/>
    <property type="match status" value="1"/>
</dbReference>
<name>A0ABT7BTG4_9CYAN</name>
<dbReference type="PROSITE" id="PS50011">
    <property type="entry name" value="PROTEIN_KINASE_DOM"/>
    <property type="match status" value="1"/>
</dbReference>
<reference evidence="11 12" key="1">
    <citation type="submission" date="2023-01" db="EMBL/GenBank/DDBJ databases">
        <title>Novel diversity within Roseofilum (Cyanobacteria; Desertifilaceae) from marine benthic mats with descriptions of four novel species.</title>
        <authorList>
            <person name="Wang Y."/>
            <person name="Berthold D.E."/>
            <person name="Hu J."/>
            <person name="Lefler F.W."/>
            <person name="Laughinghouse H.D. IV."/>
        </authorList>
    </citation>
    <scope>NUCLEOTIDE SEQUENCE [LARGE SCALE GENOMIC DNA]</scope>
    <source>
        <strain evidence="11 12">BLCC-M143</strain>
    </source>
</reference>
<dbReference type="InterPro" id="IPR001789">
    <property type="entry name" value="Sig_transdc_resp-reg_receiver"/>
</dbReference>
<dbReference type="Gene3D" id="3.30.450.40">
    <property type="match status" value="1"/>
</dbReference>
<evidence type="ECO:0000256" key="6">
    <source>
        <dbReference type="ARBA" id="ARBA00023012"/>
    </source>
</evidence>
<dbReference type="InterPro" id="IPR011990">
    <property type="entry name" value="TPR-like_helical_dom_sf"/>
</dbReference>
<dbReference type="InterPro" id="IPR004358">
    <property type="entry name" value="Sig_transdc_His_kin-like_C"/>
</dbReference>
<sequence>MNTPSISLPNYQIADPIYSGSRTLVYRAIRIPDERAVIIKILRNPHPHFNELLGFRNQYAIATNLDSPYIVRPLALERYGSGYALVMPDEGAISLSEYWQASVSDLTTFLEISIQLADVLHYLTQQRIIHKDIKPANILIHPETGQVQLIDFSIASLLPKEQQQLVNPNVLEGTLAYISPEQTGRMNRGIDYRTDFYSLGVTLYELLTGLLPFSSDDLMELIHSHIAQKVQFPSDRKIPHVLQTILLRLMAKNAEERYQSALGLKHDLEQCLRSLQDMGEIAEFELGERDICDRFIIPEKLYGRETELQTLLEAFEDVANGTSKMMLVAGFSGIGKTAVINEVHKPIVEKRGYFIKGKFDQFNRNIPFSAFVQAFRDLMGQLLSELDEELANWKSKILAALGENGQVLIDVIPELERVIGQQPPATELSGTAAQNRFNLLFQKFIAVFTTPEHPLVMFLDDLQWADSASLNLMKVLMGESQTGYLLLLGAYRDNEVFPAHPLMLTLSDLEKQEAAISTITLAPLPVSDINQLIAETLSCSSRLAQPLTELVYQKTKGNPFFTTQFLKGLYEDELLVFNFSLGYWECDLVKVRDAALTDDVVEFMARRLQKLPQVAQKVMKLAACIGNQFDLETLAIVCESSVKEAATDLWVALQEGLILPRTEAYKFFQAGDRDESYSDEIAVSYRFLHDLVQQAAYSLIADDRKQPVHLKIGQLLLAHQSNGEQEDNDNIFSILNHLMMGIDADPSSIPVTQLAELALSAGMKAKLSIAYQAAIEYFNFGRSRLPEDAWNTHYRLMLDLNREKAECDYLVGRFEESESILNEALTKAQSPLDSAQIYVILMNQSITQGTNISAGVDAGIKGLAILGLKLSTDTATLEPLVEEELQQVRDTFDRVPPRILLELPEMSDPVQQSLMELLSTLWTISFVSGNQFLGWFLTLRMINLSIKYGRAPSSSLTYSFYAVALANEEHYQEAYEFCRVALDFDRTFHNTQFIGKNNNAFANHIAPYVRPLAENLILYSHSIQVCAEVGDLIYGVWAAFLLIWTHLLIGTPLPFVEEEIQKYIDYVRNVNDQNILNIFERQHQLVRELMDNTVEDGTLTLKGFVDSPFLENWRKIKFDHGINWYGFLVLKRLYLKGNYEQALQVAQLLQTTLPGNSGLFPIITYHVYYPLSLSAVYSAADGATQTIYLQQIQEQQQILQKFSENCSYNFLHKYQLISAEIARLNGDRMQAMELYDRAIAGAKENEYIQEEALANELAAKFYLDWGKEKIAATYMQEAYYCYTRWGAKVKTDHLEANYPQLLLPILQQQQVEFNPIDSLANLTQILTSTLQSQTQSSTNISEALDFGSIVQAAQKLSNTIELEKLLADITQIILTNAGAEKIALLVPDEQQWQIQARAELASDGTVVTQTSAESLTPESPVPIRLIQYVKNTQKPVLIDEGKTDISGILEGYLLEQQPQSVFCIPLLNQGELVAIIYLEHATTKGVFTTNRQTIIEFLCAQAAVALQNAKLYSQAQKSQWQAEQALSELQQAQLLLEQKVIERTAELAVAKEKAEDANKAKSQFIANMSHELRSPLNAILGFAQIMTRSQTLPSEHQENVGIINRSGEHLLTLINNVLDLSKIEAGRITLNEKNFDLHRLLDDLHDMFQLKASDKGLQLLLESEEHLPRYIRTDEVKLRQILINLINNALKFTKQGGISVKVTHQLEKQQPTTIHFAVEDTGAGIAPEELDQLFEAFTQTASGKQAQEGTGLGLSISRKFVQLMGGDIQATSRVGEGTVFSFEIQCLEVESTDVEALSTQRRIIALEPGQPRYRLLIVDDKPVNRQLLIHLLGPLGFELQEASNGKEAVEVWEKWEPHLIWMDMRMPVMDGFEATKTIKATTKGQATAIVALTASVLEEERAVVLSAGCNDFLRKPFRDEEIFQALEKHLEVRYIYEESGPSSKNEAPQKEVLTAENVQALSPELQKQLRQAVISSSQKQIAVVVAAIAETNLTLSEAIASRLYNFEYDKILQLIPNE</sequence>
<dbReference type="InterPro" id="IPR011006">
    <property type="entry name" value="CheY-like_superfamily"/>
</dbReference>
<dbReference type="SMART" id="SM00448">
    <property type="entry name" value="REC"/>
    <property type="match status" value="1"/>
</dbReference>
<dbReference type="SMART" id="SM00065">
    <property type="entry name" value="GAF"/>
    <property type="match status" value="1"/>
</dbReference>
<dbReference type="InterPro" id="IPR005467">
    <property type="entry name" value="His_kinase_dom"/>
</dbReference>
<evidence type="ECO:0000259" key="9">
    <source>
        <dbReference type="PROSITE" id="PS50109"/>
    </source>
</evidence>
<dbReference type="SMART" id="SM00220">
    <property type="entry name" value="S_TKc"/>
    <property type="match status" value="1"/>
</dbReference>
<dbReference type="InterPro" id="IPR041664">
    <property type="entry name" value="AAA_16"/>
</dbReference>
<keyword evidence="6" id="KW-0902">Two-component regulatory system</keyword>
<dbReference type="InterPro" id="IPR003018">
    <property type="entry name" value="GAF"/>
</dbReference>
<evidence type="ECO:0000313" key="12">
    <source>
        <dbReference type="Proteomes" id="UP001232992"/>
    </source>
</evidence>
<dbReference type="SUPFAM" id="SSF47384">
    <property type="entry name" value="Homodimeric domain of signal transducing histidine kinase"/>
    <property type="match status" value="1"/>
</dbReference>
<evidence type="ECO:0000259" key="10">
    <source>
        <dbReference type="PROSITE" id="PS50110"/>
    </source>
</evidence>
<keyword evidence="4" id="KW-0808">Transferase</keyword>
<feature type="domain" description="Response regulatory" evidence="10">
    <location>
        <begin position="1814"/>
        <end position="1930"/>
    </location>
</feature>
<dbReference type="Gene3D" id="3.40.50.2300">
    <property type="match status" value="1"/>
</dbReference>
<evidence type="ECO:0000256" key="7">
    <source>
        <dbReference type="PROSITE-ProRule" id="PRU00169"/>
    </source>
</evidence>
<dbReference type="Pfam" id="PF00072">
    <property type="entry name" value="Response_reg"/>
    <property type="match status" value="1"/>
</dbReference>
<dbReference type="SUPFAM" id="SSF55781">
    <property type="entry name" value="GAF domain-like"/>
    <property type="match status" value="1"/>
</dbReference>
<keyword evidence="5" id="KW-0418">Kinase</keyword>
<dbReference type="Proteomes" id="UP001232992">
    <property type="component" value="Unassembled WGS sequence"/>
</dbReference>
<dbReference type="CDD" id="cd17546">
    <property type="entry name" value="REC_hyHK_CKI1_RcsC-like"/>
    <property type="match status" value="1"/>
</dbReference>
<protein>
    <recommendedName>
        <fullName evidence="2">histidine kinase</fullName>
        <ecNumber evidence="2">2.7.13.3</ecNumber>
    </recommendedName>
</protein>
<dbReference type="PANTHER" id="PTHR43642:SF1">
    <property type="entry name" value="HYBRID SIGNAL TRANSDUCTION HISTIDINE KINASE G"/>
    <property type="match status" value="1"/>
</dbReference>
<evidence type="ECO:0000256" key="3">
    <source>
        <dbReference type="ARBA" id="ARBA00022553"/>
    </source>
</evidence>
<dbReference type="InterPro" id="IPR027417">
    <property type="entry name" value="P-loop_NTPase"/>
</dbReference>
<evidence type="ECO:0000313" key="11">
    <source>
        <dbReference type="EMBL" id="MDJ1182475.1"/>
    </source>
</evidence>
<dbReference type="InterPro" id="IPR000719">
    <property type="entry name" value="Prot_kinase_dom"/>
</dbReference>
<dbReference type="Pfam" id="PF00069">
    <property type="entry name" value="Pkinase"/>
    <property type="match status" value="1"/>
</dbReference>
<evidence type="ECO:0000256" key="1">
    <source>
        <dbReference type="ARBA" id="ARBA00000085"/>
    </source>
</evidence>
<dbReference type="SUPFAM" id="SSF52172">
    <property type="entry name" value="CheY-like"/>
    <property type="match status" value="1"/>
</dbReference>
<dbReference type="Gene3D" id="1.10.287.130">
    <property type="match status" value="1"/>
</dbReference>
<feature type="domain" description="Histidine kinase" evidence="9">
    <location>
        <begin position="1567"/>
        <end position="1788"/>
    </location>
</feature>
<dbReference type="EC" id="2.7.13.3" evidence="2"/>
<dbReference type="SMART" id="SM00387">
    <property type="entry name" value="HATPase_c"/>
    <property type="match status" value="1"/>
</dbReference>
<dbReference type="SMART" id="SM00388">
    <property type="entry name" value="HisKA"/>
    <property type="match status" value="1"/>
</dbReference>
<dbReference type="PRINTS" id="PR00344">
    <property type="entry name" value="BCTRLSENSOR"/>
</dbReference>
<feature type="domain" description="Protein kinase" evidence="8">
    <location>
        <begin position="11"/>
        <end position="269"/>
    </location>
</feature>
<feature type="modified residue" description="4-aspartylphosphate" evidence="7">
    <location>
        <position position="1863"/>
    </location>
</feature>
<organism evidence="11 12">
    <name type="scientific">Roseofilum casamattae BLCC-M143</name>
    <dbReference type="NCBI Taxonomy" id="3022442"/>
    <lineage>
        <taxon>Bacteria</taxon>
        <taxon>Bacillati</taxon>
        <taxon>Cyanobacteriota</taxon>
        <taxon>Cyanophyceae</taxon>
        <taxon>Desertifilales</taxon>
        <taxon>Desertifilaceae</taxon>
        <taxon>Roseofilum</taxon>
        <taxon>Roseofilum casamattae</taxon>
    </lineage>
</organism>
<dbReference type="PROSITE" id="PS00108">
    <property type="entry name" value="PROTEIN_KINASE_ST"/>
    <property type="match status" value="1"/>
</dbReference>
<dbReference type="Pfam" id="PF01590">
    <property type="entry name" value="GAF"/>
    <property type="match status" value="1"/>
</dbReference>
<dbReference type="SUPFAM" id="SSF56112">
    <property type="entry name" value="Protein kinase-like (PK-like)"/>
    <property type="match status" value="1"/>
</dbReference>
<dbReference type="PROSITE" id="PS50109">
    <property type="entry name" value="HIS_KIN"/>
    <property type="match status" value="1"/>
</dbReference>
<dbReference type="SUPFAM" id="SSF52540">
    <property type="entry name" value="P-loop containing nucleoside triphosphate hydrolases"/>
    <property type="match status" value="1"/>
</dbReference>
<dbReference type="InterPro" id="IPR036890">
    <property type="entry name" value="HATPase_C_sf"/>
</dbReference>
<keyword evidence="3 7" id="KW-0597">Phosphoprotein</keyword>
<dbReference type="Gene3D" id="1.10.510.10">
    <property type="entry name" value="Transferase(Phosphotransferase) domain 1"/>
    <property type="match status" value="1"/>
</dbReference>
<gene>
    <name evidence="11" type="ORF">PMH09_04640</name>
</gene>
<keyword evidence="12" id="KW-1185">Reference proteome</keyword>
<dbReference type="InterPro" id="IPR053159">
    <property type="entry name" value="Hybrid_Histidine_Kinase"/>
</dbReference>
<dbReference type="InterPro" id="IPR003661">
    <property type="entry name" value="HisK_dim/P_dom"/>
</dbReference>
<dbReference type="InterPro" id="IPR036097">
    <property type="entry name" value="HisK_dim/P_sf"/>
</dbReference>
<dbReference type="Gene3D" id="3.40.50.300">
    <property type="entry name" value="P-loop containing nucleotide triphosphate hydrolases"/>
    <property type="match status" value="1"/>
</dbReference>
<dbReference type="SUPFAM" id="SSF48452">
    <property type="entry name" value="TPR-like"/>
    <property type="match status" value="1"/>
</dbReference>
<comment type="catalytic activity">
    <reaction evidence="1">
        <text>ATP + protein L-histidine = ADP + protein N-phospho-L-histidine.</text>
        <dbReference type="EC" id="2.7.13.3"/>
    </reaction>
</comment>
<dbReference type="CDD" id="cd00082">
    <property type="entry name" value="HisKA"/>
    <property type="match status" value="1"/>
</dbReference>
<dbReference type="CDD" id="cd16922">
    <property type="entry name" value="HATPase_EvgS-ArcB-TorS-like"/>
    <property type="match status" value="1"/>
</dbReference>
<dbReference type="InterPro" id="IPR011009">
    <property type="entry name" value="Kinase-like_dom_sf"/>
</dbReference>
<dbReference type="Gene3D" id="3.30.565.10">
    <property type="entry name" value="Histidine kinase-like ATPase, C-terminal domain"/>
    <property type="match status" value="1"/>
</dbReference>
<dbReference type="Pfam" id="PF00512">
    <property type="entry name" value="HisKA"/>
    <property type="match status" value="1"/>
</dbReference>
<evidence type="ECO:0000259" key="8">
    <source>
        <dbReference type="PROSITE" id="PS50011"/>
    </source>
</evidence>
<dbReference type="InterPro" id="IPR003594">
    <property type="entry name" value="HATPase_dom"/>
</dbReference>
<proteinExistence type="predicted"/>
<dbReference type="InterPro" id="IPR029016">
    <property type="entry name" value="GAF-like_dom_sf"/>
</dbReference>
<evidence type="ECO:0000256" key="5">
    <source>
        <dbReference type="ARBA" id="ARBA00022777"/>
    </source>
</evidence>
<dbReference type="Pfam" id="PF13191">
    <property type="entry name" value="AAA_16"/>
    <property type="match status" value="1"/>
</dbReference>
<dbReference type="EMBL" id="JAQOSQ010000003">
    <property type="protein sequence ID" value="MDJ1182475.1"/>
    <property type="molecule type" value="Genomic_DNA"/>
</dbReference>
<dbReference type="RefSeq" id="WP_283757127.1">
    <property type="nucleotide sequence ID" value="NZ_JAQOSQ010000003.1"/>
</dbReference>
<dbReference type="CDD" id="cd14014">
    <property type="entry name" value="STKc_PknB_like"/>
    <property type="match status" value="1"/>
</dbReference>
<dbReference type="InterPro" id="IPR008271">
    <property type="entry name" value="Ser/Thr_kinase_AS"/>
</dbReference>
<evidence type="ECO:0000256" key="2">
    <source>
        <dbReference type="ARBA" id="ARBA00012438"/>
    </source>
</evidence>
<accession>A0ABT7BTG4</accession>
<dbReference type="PROSITE" id="PS50110">
    <property type="entry name" value="RESPONSE_REGULATORY"/>
    <property type="match status" value="1"/>
</dbReference>